<dbReference type="GO" id="GO:0006606">
    <property type="term" value="P:protein import into nucleus"/>
    <property type="evidence" value="ECO:0007669"/>
    <property type="project" value="TreeGrafter"/>
</dbReference>
<accession>A0A2V1DXH9</accession>
<dbReference type="EMBL" id="KZ805339">
    <property type="protein sequence ID" value="PVI02736.1"/>
    <property type="molecule type" value="Genomic_DNA"/>
</dbReference>
<gene>
    <name evidence="6" type="ORF">DM02DRAFT_290392</name>
</gene>
<evidence type="ECO:0000256" key="5">
    <source>
        <dbReference type="ARBA" id="ARBA00023242"/>
    </source>
</evidence>
<evidence type="ECO:0000256" key="3">
    <source>
        <dbReference type="ARBA" id="ARBA00022448"/>
    </source>
</evidence>
<keyword evidence="5" id="KW-0539">Nucleus</keyword>
<evidence type="ECO:0000256" key="1">
    <source>
        <dbReference type="ARBA" id="ARBA00004123"/>
    </source>
</evidence>
<dbReference type="PANTHER" id="PTHR12363:SF33">
    <property type="entry name" value="IMPORTIN-13"/>
    <property type="match status" value="1"/>
</dbReference>
<evidence type="ECO:0000256" key="4">
    <source>
        <dbReference type="ARBA" id="ARBA00022927"/>
    </source>
</evidence>
<proteinExistence type="inferred from homology"/>
<dbReference type="AlphaFoldDB" id="A0A2V1DXH9"/>
<name>A0A2V1DXH9_9PLEO</name>
<protein>
    <submittedName>
        <fullName evidence="6">ARM repeat-containing protein</fullName>
    </submittedName>
</protein>
<dbReference type="InterPro" id="IPR011989">
    <property type="entry name" value="ARM-like"/>
</dbReference>
<dbReference type="Gene3D" id="1.25.10.10">
    <property type="entry name" value="Leucine-rich Repeat Variant"/>
    <property type="match status" value="1"/>
</dbReference>
<dbReference type="InterPro" id="IPR051345">
    <property type="entry name" value="Importin_beta-like_NTR"/>
</dbReference>
<evidence type="ECO:0000256" key="2">
    <source>
        <dbReference type="ARBA" id="ARBA00007991"/>
    </source>
</evidence>
<dbReference type="InterPro" id="IPR057942">
    <property type="entry name" value="TPR_TNPO3_IPO13_3rd"/>
</dbReference>
<reference evidence="6 7" key="1">
    <citation type="journal article" date="2018" name="Sci. Rep.">
        <title>Comparative genomics provides insights into the lifestyle and reveals functional heterogeneity of dark septate endophytic fungi.</title>
        <authorList>
            <person name="Knapp D.G."/>
            <person name="Nemeth J.B."/>
            <person name="Barry K."/>
            <person name="Hainaut M."/>
            <person name="Henrissat B."/>
            <person name="Johnson J."/>
            <person name="Kuo A."/>
            <person name="Lim J.H.P."/>
            <person name="Lipzen A."/>
            <person name="Nolan M."/>
            <person name="Ohm R.A."/>
            <person name="Tamas L."/>
            <person name="Grigoriev I.V."/>
            <person name="Spatafora J.W."/>
            <person name="Nagy L.G."/>
            <person name="Kovacs G.M."/>
        </authorList>
    </citation>
    <scope>NUCLEOTIDE SEQUENCE [LARGE SCALE GENOMIC DNA]</scope>
    <source>
        <strain evidence="6 7">DSE2036</strain>
    </source>
</reference>
<dbReference type="InterPro" id="IPR016024">
    <property type="entry name" value="ARM-type_fold"/>
</dbReference>
<dbReference type="OrthoDB" id="2016913at2759"/>
<sequence length="1012" mass="113337">MADTSALAGQGIPLSLEEIEKLVKTMYDPGNAKKIAETEATLRVLQRSPQGWEIGDALLNNADENIRFFGAITLTVKLNADSAGLTEEEGEQLLSKLIHHLVTHPRTSPSTRKLCSTLAQFFTKPISSWTNCVRSLAVSFALQQPVLDKDLENHPSTWDILPQLPDEQLLILLDFAMNLADESKKLSNIPDRKPHDRMILNVESIEVLLQVSFGRGIKYLSAPPGELNGGNLPQIGEQLCGAALKCFLGWIFYAQSEFKAVPEKLKYLRSVNELALACLEYHVDEAMEFVAEVLESYPKFFEVQHQHMLWSAITSQWGLDILKNCDPETVSLARIIVAYASELIESKKLYREPDNPHHQQVLSICHDLLKYPDPVGMDDEVALVVLDFWSVYITTVAEEFIILGSDIPAWIEPAKSHVFQAISEFLRKIIYPPAEVTKTWDADAKRTLKVFRMDVRDIIMEAFELLRDGLAEQFINFAVNALESNSWLELEAGLFSLMSLSEALTNVDEKLSVLFERPLFAAISQNADMPAVTRRSAVEIVSSFNHFFLRNPRFLPQVLPFLLNALAQPSLAYGAAKSFASLCSECRKSLTSELASFFQMYEQFLTYPTAEEHTKSKILEGIAAIVQAEDTEEKRLAGVQSIFQYITNDANQAVRFTSETNGPEEGQVLAMSTLKCLSSVGRALQASEDVVDLSLSENQSTFWTEGPGKPIQDQIISLISYMTQIFPQNDEIIESSCNVLRSGFKEIEPGPFVLPPAAAVDYITATNVNTPRLTYVLETACCWVSSYKESGEFETQAQRLLHYDLSIMQALQHPRNDPEISVGCIELIQSFFKQNANILKNEHPDVLKGTFGFSVECIKSPEVLPKRAAAALWKDIFDKTASTGSVDQATCQDIVDHFGQAVTFALVCNICGEVDASSLDNVLAPLRRLITNQKLSRQYITNALAETPLLRRAQEVQGLQDMVRKFIESLMRNAKSTNAFKEAVKPFWQSCKQLHMQFAPQTAHHHAHRFNY</sequence>
<comment type="similarity">
    <text evidence="2">Belongs to the importin beta family.</text>
</comment>
<dbReference type="STRING" id="97972.A0A2V1DXH9"/>
<dbReference type="GO" id="GO:0005634">
    <property type="term" value="C:nucleus"/>
    <property type="evidence" value="ECO:0007669"/>
    <property type="project" value="UniProtKB-SubCell"/>
</dbReference>
<keyword evidence="3" id="KW-0813">Transport</keyword>
<dbReference type="SUPFAM" id="SSF48371">
    <property type="entry name" value="ARM repeat"/>
    <property type="match status" value="1"/>
</dbReference>
<organism evidence="6 7">
    <name type="scientific">Periconia macrospinosa</name>
    <dbReference type="NCBI Taxonomy" id="97972"/>
    <lineage>
        <taxon>Eukaryota</taxon>
        <taxon>Fungi</taxon>
        <taxon>Dikarya</taxon>
        <taxon>Ascomycota</taxon>
        <taxon>Pezizomycotina</taxon>
        <taxon>Dothideomycetes</taxon>
        <taxon>Pleosporomycetidae</taxon>
        <taxon>Pleosporales</taxon>
        <taxon>Massarineae</taxon>
        <taxon>Periconiaceae</taxon>
        <taxon>Periconia</taxon>
    </lineage>
</organism>
<keyword evidence="7" id="KW-1185">Reference proteome</keyword>
<dbReference type="PANTHER" id="PTHR12363">
    <property type="entry name" value="TRANSPORTIN 3 AND IMPORTIN 13"/>
    <property type="match status" value="1"/>
</dbReference>
<keyword evidence="4" id="KW-0653">Protein transport</keyword>
<dbReference type="Proteomes" id="UP000244855">
    <property type="component" value="Unassembled WGS sequence"/>
</dbReference>
<evidence type="ECO:0000313" key="6">
    <source>
        <dbReference type="EMBL" id="PVI02736.1"/>
    </source>
</evidence>
<comment type="subcellular location">
    <subcellularLocation>
        <location evidence="1">Nucleus</location>
    </subcellularLocation>
</comment>
<evidence type="ECO:0000313" key="7">
    <source>
        <dbReference type="Proteomes" id="UP000244855"/>
    </source>
</evidence>
<dbReference type="Pfam" id="PF24140">
    <property type="entry name" value="TPR_TNPO3_IPO13_3rd"/>
    <property type="match status" value="1"/>
</dbReference>
<dbReference type="GO" id="GO:0005737">
    <property type="term" value="C:cytoplasm"/>
    <property type="evidence" value="ECO:0007669"/>
    <property type="project" value="TreeGrafter"/>
</dbReference>